<dbReference type="GeneID" id="89994122"/>
<feature type="compositionally biased region" description="Polar residues" evidence="6">
    <location>
        <begin position="212"/>
        <end position="223"/>
    </location>
</feature>
<accession>A0ABR0S110</accession>
<organism evidence="9 10">
    <name type="scientific">Knufia obscura</name>
    <dbReference type="NCBI Taxonomy" id="1635080"/>
    <lineage>
        <taxon>Eukaryota</taxon>
        <taxon>Fungi</taxon>
        <taxon>Dikarya</taxon>
        <taxon>Ascomycota</taxon>
        <taxon>Pezizomycotina</taxon>
        <taxon>Eurotiomycetes</taxon>
        <taxon>Chaetothyriomycetidae</taxon>
        <taxon>Chaetothyriales</taxon>
        <taxon>Trichomeriaceae</taxon>
        <taxon>Knufia</taxon>
    </lineage>
</organism>
<evidence type="ECO:0000313" key="9">
    <source>
        <dbReference type="EMBL" id="KAK5946530.1"/>
    </source>
</evidence>
<evidence type="ECO:0000256" key="2">
    <source>
        <dbReference type="ARBA" id="ARBA00022833"/>
    </source>
</evidence>
<feature type="compositionally biased region" description="Basic and acidic residues" evidence="6">
    <location>
        <begin position="417"/>
        <end position="437"/>
    </location>
</feature>
<sequence>MAPRSPPWESKYSHIASASYLAELRSNRPARPTGSRPLPSRPLPTPDENVPPRAGSALSFRSSNEQLPENKNLLREQKLSHRASLPASSSFGSLGSQRGRPLVPTPGNTTTPSTQRRVSPPTATLPDAAYQESSARVKEREEAHALREALQKIDKKDDEMRIHDAAKMEAADLVWKHRNPQLAEVEKTSAYPNPDLEKDKPKYGELGHAKKPSQSIGIDTKTNSRSASGDSTASTDSKRHRLPWLRRRPKPEPAVSAPTPAPAPAPAPPSTTAILAVPVVESPVAVVEQENILQKGARKTSGKRHVSSGSSKGVFRNPEDEIYEEAEEMPTIIEAASKQQLPLRSRESNSLPRGSRPQPEKSFTDPLPSMLRTNRVEIWKNQPTQSRNAAYTASRALPQTPIKEVEADNSDSPSYKDGIEIRSDDIRAATSMRKSDRSPNLPTPTAVSDRPGRPIVSFDPKWKRETESPRNSRDLERPQENKNDGSMSYPVKPSLPVPEITIMEDPRSPALQKEKEIASLQQEQSHHINTVPSINISGDEPARPSNSSRPLPQINLPEDSGPNPPVPTINIEPDVPQQSRPLPQINLPEAPQPTPSIPAINIEPEPPKSRPLPTINVPNGKSRPLPSHTQSSPSKLPQSRPTKSEMSSRVPWLSRNPTSASTSSVTCTACSLPISGRIVTASGASSKTQKARFHPECFSCHHCSTGLECVSFYPEPENARLERLQTAMPHLDPEDPQITEIAKSNEDLHFFCHLDYHELFSPRCHNCKTPIEGAVILALGRHYHADHFFCAECGDPFTSESPFVEHNNYPYCVSCHTKRTSSRCRACKAPILNEMTIEALGGKWHDSCFVCCECGGDFGEEGRFFVREIEVELTEKEKRKGYGPKVEEKAACQGCEERRVKNVNIFL</sequence>
<dbReference type="Pfam" id="PF00412">
    <property type="entry name" value="LIM"/>
    <property type="match status" value="2"/>
</dbReference>
<dbReference type="PROSITE" id="PS50157">
    <property type="entry name" value="ZINC_FINGER_C2H2_2"/>
    <property type="match status" value="1"/>
</dbReference>
<evidence type="ECO:0000256" key="4">
    <source>
        <dbReference type="PROSITE-ProRule" id="PRU00042"/>
    </source>
</evidence>
<feature type="region of interest" description="Disordered" evidence="6">
    <location>
        <begin position="23"/>
        <end position="141"/>
    </location>
</feature>
<keyword evidence="10" id="KW-1185">Reference proteome</keyword>
<gene>
    <name evidence="9" type="ORF">PMZ80_000673</name>
</gene>
<dbReference type="InterPro" id="IPR013087">
    <property type="entry name" value="Znf_C2H2_type"/>
</dbReference>
<feature type="compositionally biased region" description="Low complexity" evidence="6">
    <location>
        <begin position="224"/>
        <end position="235"/>
    </location>
</feature>
<dbReference type="InterPro" id="IPR001781">
    <property type="entry name" value="Znf_LIM"/>
</dbReference>
<dbReference type="PROSITE" id="PS00478">
    <property type="entry name" value="LIM_DOMAIN_1"/>
    <property type="match status" value="2"/>
</dbReference>
<dbReference type="RefSeq" id="XP_064734620.1">
    <property type="nucleotide sequence ID" value="XM_064869123.1"/>
</dbReference>
<feature type="compositionally biased region" description="Polar residues" evidence="6">
    <location>
        <begin position="381"/>
        <end position="391"/>
    </location>
</feature>
<evidence type="ECO:0000259" key="7">
    <source>
        <dbReference type="PROSITE" id="PS50023"/>
    </source>
</evidence>
<feature type="compositionally biased region" description="Polar residues" evidence="6">
    <location>
        <begin position="59"/>
        <end position="69"/>
    </location>
</feature>
<evidence type="ECO:0000256" key="3">
    <source>
        <dbReference type="ARBA" id="ARBA00023038"/>
    </source>
</evidence>
<dbReference type="EMBL" id="JAVHJV010000001">
    <property type="protein sequence ID" value="KAK5946530.1"/>
    <property type="molecule type" value="Genomic_DNA"/>
</dbReference>
<dbReference type="Proteomes" id="UP001334248">
    <property type="component" value="Unassembled WGS sequence"/>
</dbReference>
<feature type="compositionally biased region" description="Pro residues" evidence="6">
    <location>
        <begin position="259"/>
        <end position="269"/>
    </location>
</feature>
<dbReference type="Gene3D" id="2.10.110.10">
    <property type="entry name" value="Cysteine Rich Protein"/>
    <property type="match status" value="3"/>
</dbReference>
<dbReference type="PANTHER" id="PTHR24214">
    <property type="entry name" value="PDZ AND LIM DOMAIN PROTEIN ZASP"/>
    <property type="match status" value="1"/>
</dbReference>
<feature type="domain" description="LIM zinc-binding" evidence="7">
    <location>
        <begin position="823"/>
        <end position="884"/>
    </location>
</feature>
<feature type="compositionally biased region" description="Polar residues" evidence="6">
    <location>
        <begin position="519"/>
        <end position="536"/>
    </location>
</feature>
<feature type="compositionally biased region" description="Polar residues" evidence="6">
    <location>
        <begin position="86"/>
        <end position="96"/>
    </location>
</feature>
<keyword evidence="3 5" id="KW-0440">LIM domain</keyword>
<dbReference type="PANTHER" id="PTHR24214:SF62">
    <property type="entry name" value="LEUPAXIN"/>
    <property type="match status" value="1"/>
</dbReference>
<feature type="compositionally biased region" description="Basic residues" evidence="6">
    <location>
        <begin position="296"/>
        <end position="306"/>
    </location>
</feature>
<feature type="region of interest" description="Disordered" evidence="6">
    <location>
        <begin position="295"/>
        <end position="664"/>
    </location>
</feature>
<dbReference type="PROSITE" id="PS50023">
    <property type="entry name" value="LIM_DOMAIN_2"/>
    <property type="match status" value="2"/>
</dbReference>
<feature type="compositionally biased region" description="Polar residues" evidence="6">
    <location>
        <begin position="627"/>
        <end position="647"/>
    </location>
</feature>
<evidence type="ECO:0000256" key="6">
    <source>
        <dbReference type="SAM" id="MobiDB-lite"/>
    </source>
</evidence>
<feature type="domain" description="C2H2-type" evidence="8">
    <location>
        <begin position="788"/>
        <end position="821"/>
    </location>
</feature>
<evidence type="ECO:0000313" key="10">
    <source>
        <dbReference type="Proteomes" id="UP001334248"/>
    </source>
</evidence>
<evidence type="ECO:0000256" key="5">
    <source>
        <dbReference type="PROSITE-ProRule" id="PRU00125"/>
    </source>
</evidence>
<keyword evidence="4" id="KW-0863">Zinc-finger</keyword>
<feature type="compositionally biased region" description="Polar residues" evidence="6">
    <location>
        <begin position="337"/>
        <end position="352"/>
    </location>
</feature>
<name>A0ABR0S110_9EURO</name>
<feature type="domain" description="LIM zinc-binding" evidence="7">
    <location>
        <begin position="762"/>
        <end position="822"/>
    </location>
</feature>
<evidence type="ECO:0000259" key="8">
    <source>
        <dbReference type="PROSITE" id="PS50157"/>
    </source>
</evidence>
<feature type="compositionally biased region" description="Polar residues" evidence="6">
    <location>
        <begin position="106"/>
        <end position="117"/>
    </location>
</feature>
<dbReference type="InterPro" id="IPR050604">
    <property type="entry name" value="PDZ-LIM_domain"/>
</dbReference>
<feature type="compositionally biased region" description="Basic and acidic residues" evidence="6">
    <location>
        <begin position="460"/>
        <end position="483"/>
    </location>
</feature>
<reference evidence="9 10" key="1">
    <citation type="journal article" date="2023" name="Res Sq">
        <title>Genomic and morphological characterization of Knufia obscura isolated from the Mars 2020 spacecraft assembly facility.</title>
        <authorList>
            <person name="Chander A.M."/>
            <person name="Teixeira M.M."/>
            <person name="Singh N.K."/>
            <person name="Williams M.P."/>
            <person name="Parker C.W."/>
            <person name="Leo P."/>
            <person name="Stajich J.E."/>
            <person name="Torok T."/>
            <person name="Tighe S."/>
            <person name="Mason C.E."/>
            <person name="Venkateswaran K."/>
        </authorList>
    </citation>
    <scope>NUCLEOTIDE SEQUENCE [LARGE SCALE GENOMIC DNA]</scope>
    <source>
        <strain evidence="9 10">CCFEE 5817</strain>
    </source>
</reference>
<dbReference type="SMART" id="SM00132">
    <property type="entry name" value="LIM"/>
    <property type="match status" value="3"/>
</dbReference>
<feature type="compositionally biased region" description="Basic residues" evidence="6">
    <location>
        <begin position="238"/>
        <end position="249"/>
    </location>
</feature>
<evidence type="ECO:0000256" key="1">
    <source>
        <dbReference type="ARBA" id="ARBA00022723"/>
    </source>
</evidence>
<feature type="compositionally biased region" description="Basic and acidic residues" evidence="6">
    <location>
        <begin position="504"/>
        <end position="517"/>
    </location>
</feature>
<keyword evidence="1 5" id="KW-0479">Metal-binding</keyword>
<keyword evidence="2 5" id="KW-0862">Zinc</keyword>
<feature type="region of interest" description="Disordered" evidence="6">
    <location>
        <begin position="178"/>
        <end position="271"/>
    </location>
</feature>
<comment type="caution">
    <text evidence="9">The sequence shown here is derived from an EMBL/GenBank/DDBJ whole genome shotgun (WGS) entry which is preliminary data.</text>
</comment>
<proteinExistence type="predicted"/>
<dbReference type="SUPFAM" id="SSF57716">
    <property type="entry name" value="Glucocorticoid receptor-like (DNA-binding domain)"/>
    <property type="match status" value="2"/>
</dbReference>
<feature type="compositionally biased region" description="Basic and acidic residues" evidence="6">
    <location>
        <begin position="195"/>
        <end position="208"/>
    </location>
</feature>
<dbReference type="CDD" id="cd08368">
    <property type="entry name" value="LIM"/>
    <property type="match status" value="3"/>
</dbReference>
<protein>
    <submittedName>
        <fullName evidence="9">Uncharacterized protein</fullName>
    </submittedName>
</protein>